<name>A0A292Q6F5_9PEZI</name>
<feature type="compositionally biased region" description="Basic and acidic residues" evidence="3">
    <location>
        <begin position="418"/>
        <end position="430"/>
    </location>
</feature>
<feature type="compositionally biased region" description="Basic and acidic residues" evidence="3">
    <location>
        <begin position="1"/>
        <end position="10"/>
    </location>
</feature>
<feature type="domain" description="RRM" evidence="4">
    <location>
        <begin position="271"/>
        <end position="373"/>
    </location>
</feature>
<dbReference type="GO" id="GO:0003723">
    <property type="term" value="F:RNA binding"/>
    <property type="evidence" value="ECO:0007669"/>
    <property type="project" value="UniProtKB-UniRule"/>
</dbReference>
<dbReference type="AlphaFoldDB" id="A0A292Q6F5"/>
<evidence type="ECO:0000256" key="3">
    <source>
        <dbReference type="SAM" id="MobiDB-lite"/>
    </source>
</evidence>
<dbReference type="InterPro" id="IPR012677">
    <property type="entry name" value="Nucleotide-bd_a/b_plait_sf"/>
</dbReference>
<dbReference type="PANTHER" id="PTHR23236">
    <property type="entry name" value="EUKARYOTIC TRANSLATION INITIATION FACTOR 4B/4H"/>
    <property type="match status" value="1"/>
</dbReference>
<dbReference type="Gene3D" id="3.30.70.330">
    <property type="match status" value="2"/>
</dbReference>
<dbReference type="SUPFAM" id="SSF54928">
    <property type="entry name" value="RNA-binding domain, RBD"/>
    <property type="match status" value="2"/>
</dbReference>
<feature type="compositionally biased region" description="Basic and acidic residues" evidence="3">
    <location>
        <begin position="22"/>
        <end position="36"/>
    </location>
</feature>
<dbReference type="PANTHER" id="PTHR23236:SF95">
    <property type="entry name" value="NUCLEOLAR PROTEIN 13"/>
    <property type="match status" value="1"/>
</dbReference>
<evidence type="ECO:0000256" key="2">
    <source>
        <dbReference type="PROSITE-ProRule" id="PRU00176"/>
    </source>
</evidence>
<dbReference type="PROSITE" id="PS50102">
    <property type="entry name" value="RRM"/>
    <property type="match status" value="2"/>
</dbReference>
<dbReference type="Proteomes" id="UP001412239">
    <property type="component" value="Unassembled WGS sequence"/>
</dbReference>
<dbReference type="InterPro" id="IPR035979">
    <property type="entry name" value="RBD_domain_sf"/>
</dbReference>
<feature type="region of interest" description="Disordered" evidence="3">
    <location>
        <begin position="406"/>
        <end position="466"/>
    </location>
</feature>
<reference evidence="5" key="1">
    <citation type="submission" date="2015-10" db="EMBL/GenBank/DDBJ databases">
        <authorList>
            <person name="Regsiter A."/>
            <person name="william w."/>
        </authorList>
    </citation>
    <scope>NUCLEOTIDE SEQUENCE</scope>
    <source>
        <strain evidence="5">Montdore</strain>
    </source>
</reference>
<dbReference type="SMART" id="SM00360">
    <property type="entry name" value="RRM"/>
    <property type="match status" value="2"/>
</dbReference>
<evidence type="ECO:0000313" key="6">
    <source>
        <dbReference type="Proteomes" id="UP001412239"/>
    </source>
</evidence>
<feature type="compositionally biased region" description="Basic residues" evidence="3">
    <location>
        <begin position="37"/>
        <end position="48"/>
    </location>
</feature>
<evidence type="ECO:0000256" key="1">
    <source>
        <dbReference type="ARBA" id="ARBA00022884"/>
    </source>
</evidence>
<organism evidence="5 6">
    <name type="scientific">Tuber aestivum</name>
    <name type="common">summer truffle</name>
    <dbReference type="NCBI Taxonomy" id="59557"/>
    <lineage>
        <taxon>Eukaryota</taxon>
        <taxon>Fungi</taxon>
        <taxon>Dikarya</taxon>
        <taxon>Ascomycota</taxon>
        <taxon>Pezizomycotina</taxon>
        <taxon>Pezizomycetes</taxon>
        <taxon>Pezizales</taxon>
        <taxon>Tuberaceae</taxon>
        <taxon>Tuber</taxon>
    </lineage>
</organism>
<feature type="compositionally biased region" description="Low complexity" evidence="3">
    <location>
        <begin position="119"/>
        <end position="149"/>
    </location>
</feature>
<evidence type="ECO:0000313" key="5">
    <source>
        <dbReference type="EMBL" id="CUS14518.1"/>
    </source>
</evidence>
<feature type="domain" description="RRM" evidence="4">
    <location>
        <begin position="165"/>
        <end position="248"/>
    </location>
</feature>
<dbReference type="Pfam" id="PF00076">
    <property type="entry name" value="RRM_1"/>
    <property type="match status" value="2"/>
</dbReference>
<proteinExistence type="predicted"/>
<accession>A0A292Q6F5</accession>
<protein>
    <recommendedName>
        <fullName evidence="4">RRM domain-containing protein</fullName>
    </recommendedName>
</protein>
<feature type="region of interest" description="Disordered" evidence="3">
    <location>
        <begin position="1"/>
        <end position="161"/>
    </location>
</feature>
<dbReference type="InterPro" id="IPR000504">
    <property type="entry name" value="RRM_dom"/>
</dbReference>
<feature type="compositionally biased region" description="Polar residues" evidence="3">
    <location>
        <begin position="72"/>
        <end position="85"/>
    </location>
</feature>
<keyword evidence="1 2" id="KW-0694">RNA-binding</keyword>
<sequence>MPRSKKEREISTPPPNEEPDADGTKIEDATEEPTRTREKKSKKGKNGKAKKDERRKNGKGAGAQPEHKAEEPTTQETAEGDNSTPSKKRKRDAAVEEIKIDINAPEPPSKKALRKLKKSGATSASAGSGSTGTTSGALTAPTTAPATAPKSEKFPEHASQSRSRWGVWIGNLAFSVTKPDLETFFTKPPSTIPRIGITRINLPTNPQTRRNKGFAYVDFSGQESLDYALTLTESLWNGRPVLIKDAKDFSSRTPTPAVKLGADLNKHPPSRILWVGNLDFTTKEEDLAKHFAFAGKIVKVRLTTFEDTGKCKGFGFVDFEDEESVKRAMLGLSPEDKSKLEIAEGREEEELDRLRKKRGFIGSRKVKMEYGEDPSTRYRKRFGKEKDGQVNEDVVAKGAPVALMGSRGRLAATGGVTEPEKDTKASEKRSKFGNPKRPSNPGAVYSNDSRRTGAITGSTGKRLKFE</sequence>
<dbReference type="GO" id="GO:0005730">
    <property type="term" value="C:nucleolus"/>
    <property type="evidence" value="ECO:0007669"/>
    <property type="project" value="TreeGrafter"/>
</dbReference>
<evidence type="ECO:0000259" key="4">
    <source>
        <dbReference type="PROSITE" id="PS50102"/>
    </source>
</evidence>
<gene>
    <name evidence="5" type="ORF">GSTUAT00001395001</name>
</gene>
<dbReference type="EMBL" id="LN890958">
    <property type="protein sequence ID" value="CUS14518.1"/>
    <property type="molecule type" value="Genomic_DNA"/>
</dbReference>
<keyword evidence="6" id="KW-1185">Reference proteome</keyword>